<dbReference type="AlphaFoldDB" id="A0A7J7KPX9"/>
<feature type="region of interest" description="Disordered" evidence="1">
    <location>
        <begin position="330"/>
        <end position="384"/>
    </location>
</feature>
<evidence type="ECO:0000313" key="3">
    <source>
        <dbReference type="EMBL" id="KAF6040123.1"/>
    </source>
</evidence>
<dbReference type="PANTHER" id="PTHR15999:SF2">
    <property type="entry name" value="ZINC FINGER CW-TYPE PWWP DOMAIN PROTEIN 1"/>
    <property type="match status" value="1"/>
</dbReference>
<protein>
    <submittedName>
        <fullName evidence="3">WHSC1L1</fullName>
    </submittedName>
</protein>
<dbReference type="OrthoDB" id="422362at2759"/>
<evidence type="ECO:0000313" key="4">
    <source>
        <dbReference type="Proteomes" id="UP000593567"/>
    </source>
</evidence>
<dbReference type="Pfam" id="PF00855">
    <property type="entry name" value="PWWP"/>
    <property type="match status" value="1"/>
</dbReference>
<dbReference type="InterPro" id="IPR000313">
    <property type="entry name" value="PWWP_dom"/>
</dbReference>
<comment type="caution">
    <text evidence="3">The sequence shown here is derived from an EMBL/GenBank/DDBJ whole genome shotgun (WGS) entry which is preliminary data.</text>
</comment>
<feature type="compositionally biased region" description="Polar residues" evidence="1">
    <location>
        <begin position="23"/>
        <end position="36"/>
    </location>
</feature>
<proteinExistence type="predicted"/>
<reference evidence="3" key="1">
    <citation type="submission" date="2020-06" db="EMBL/GenBank/DDBJ databases">
        <title>Draft genome of Bugula neritina, a colonial animal packing powerful symbionts and potential medicines.</title>
        <authorList>
            <person name="Rayko M."/>
        </authorList>
    </citation>
    <scope>NUCLEOTIDE SEQUENCE [LARGE SCALE GENOMIC DNA]</scope>
    <source>
        <strain evidence="3">Kwan_BN1</strain>
    </source>
</reference>
<dbReference type="SMART" id="SM00293">
    <property type="entry name" value="PWWP"/>
    <property type="match status" value="1"/>
</dbReference>
<dbReference type="PANTHER" id="PTHR15999">
    <property type="entry name" value="ZINC FINGER CW-TYPE PWWP DOMAIN PROTEIN 1"/>
    <property type="match status" value="1"/>
</dbReference>
<feature type="domain" description="PWWP" evidence="2">
    <location>
        <begin position="78"/>
        <end position="141"/>
    </location>
</feature>
<gene>
    <name evidence="3" type="ORF">EB796_001563</name>
</gene>
<dbReference type="PROSITE" id="PS50812">
    <property type="entry name" value="PWWP"/>
    <property type="match status" value="1"/>
</dbReference>
<dbReference type="InterPro" id="IPR042778">
    <property type="entry name" value="ZCWPW1/ZCWPW2"/>
</dbReference>
<dbReference type="CDD" id="cd20144">
    <property type="entry name" value="PWWP_NSD_rpt1"/>
    <property type="match status" value="1"/>
</dbReference>
<feature type="compositionally biased region" description="Low complexity" evidence="1">
    <location>
        <begin position="348"/>
        <end position="377"/>
    </location>
</feature>
<feature type="region of interest" description="Disordered" evidence="1">
    <location>
        <begin position="225"/>
        <end position="301"/>
    </location>
</feature>
<organism evidence="3 4">
    <name type="scientific">Bugula neritina</name>
    <name type="common">Brown bryozoan</name>
    <name type="synonym">Sertularia neritina</name>
    <dbReference type="NCBI Taxonomy" id="10212"/>
    <lineage>
        <taxon>Eukaryota</taxon>
        <taxon>Metazoa</taxon>
        <taxon>Spiralia</taxon>
        <taxon>Lophotrochozoa</taxon>
        <taxon>Bryozoa</taxon>
        <taxon>Gymnolaemata</taxon>
        <taxon>Cheilostomatida</taxon>
        <taxon>Flustrina</taxon>
        <taxon>Buguloidea</taxon>
        <taxon>Bugulidae</taxon>
        <taxon>Bugula</taxon>
    </lineage>
</organism>
<dbReference type="GO" id="GO:0005634">
    <property type="term" value="C:nucleus"/>
    <property type="evidence" value="ECO:0007669"/>
    <property type="project" value="TreeGrafter"/>
</dbReference>
<accession>A0A7J7KPX9</accession>
<keyword evidence="4" id="KW-1185">Reference proteome</keyword>
<sequence length="419" mass="45467">MDANKTAVVPLHDSPIKVRMKAMNSSDSENTSSLDNSEMPPPPPPPLLSDNTPKINSSLAFKPISSEKSTEIKPKYLPGELIWAKMTGHPYWPCMVTQDPILKIHMKVNARQHKSYHCQFFGPEAERGWVTESATLTYSGKDNFLKYVEKQIDGAGTKAQRKQACQKFEIKPGRRSAWELSAQSADQALSVEGIDQRLQLYTFQYHDMPGYDSLTSSTVTSQPAVAASSDLPSISLPPPPKPSKPSTVKRKKTAMAEKPTKKIKYSPSSGGANKQRGSESPSQYTSVKSPPTSLSNSSASYSDVTVDDPFAFDESDVMSPAPTLMSTKLVKSSNAAPVAKPLTPSPIRKSTTPTKKVTPSSVKKSRTVSTSSSASTKSIDRKSAEAVPITMKAKATTKVGECSKTPTTFEIFRLSSRAV</sequence>
<name>A0A7J7KPX9_BUGNE</name>
<dbReference type="EMBL" id="VXIV02000180">
    <property type="protein sequence ID" value="KAF6040123.1"/>
    <property type="molecule type" value="Genomic_DNA"/>
</dbReference>
<evidence type="ECO:0000256" key="1">
    <source>
        <dbReference type="SAM" id="MobiDB-lite"/>
    </source>
</evidence>
<evidence type="ECO:0000259" key="2">
    <source>
        <dbReference type="PROSITE" id="PS50812"/>
    </source>
</evidence>
<dbReference type="Gene3D" id="2.30.30.140">
    <property type="match status" value="1"/>
</dbReference>
<feature type="region of interest" description="Disordered" evidence="1">
    <location>
        <begin position="1"/>
        <end position="54"/>
    </location>
</feature>
<feature type="compositionally biased region" description="Low complexity" evidence="1">
    <location>
        <begin position="286"/>
        <end position="301"/>
    </location>
</feature>
<dbReference type="Proteomes" id="UP000593567">
    <property type="component" value="Unassembled WGS sequence"/>
</dbReference>
<dbReference type="SUPFAM" id="SSF63748">
    <property type="entry name" value="Tudor/PWWP/MBT"/>
    <property type="match status" value="1"/>
</dbReference>